<protein>
    <submittedName>
        <fullName evidence="1">Uncharacterized protein</fullName>
    </submittedName>
</protein>
<evidence type="ECO:0000313" key="2">
    <source>
        <dbReference type="Proteomes" id="UP000182888"/>
    </source>
</evidence>
<gene>
    <name evidence="1" type="ORF">MPL1032_10045</name>
</gene>
<dbReference type="EMBL" id="CCND01000001">
    <property type="protein sequence ID" value="CDX48767.1"/>
    <property type="molecule type" value="Genomic_DNA"/>
</dbReference>
<proteinExistence type="predicted"/>
<reference evidence="2" key="1">
    <citation type="submission" date="2014-08" db="EMBL/GenBank/DDBJ databases">
        <authorList>
            <person name="Edwards T."/>
        </authorList>
    </citation>
    <scope>NUCLEOTIDE SEQUENCE [LARGE SCALE GENOMIC DNA]</scope>
</reference>
<name>A0A0K2VMC8_MESPL</name>
<accession>A0A0K2VMC8</accession>
<dbReference type="AlphaFoldDB" id="A0A0K2VMC8"/>
<organism evidence="1 2">
    <name type="scientific">Mesorhizobium plurifarium</name>
    <dbReference type="NCBI Taxonomy" id="69974"/>
    <lineage>
        <taxon>Bacteria</taxon>
        <taxon>Pseudomonadati</taxon>
        <taxon>Pseudomonadota</taxon>
        <taxon>Alphaproteobacteria</taxon>
        <taxon>Hyphomicrobiales</taxon>
        <taxon>Phyllobacteriaceae</taxon>
        <taxon>Mesorhizobium</taxon>
    </lineage>
</organism>
<dbReference type="Proteomes" id="UP000182888">
    <property type="component" value="Unassembled WGS sequence"/>
</dbReference>
<evidence type="ECO:0000313" key="1">
    <source>
        <dbReference type="EMBL" id="CDX48767.1"/>
    </source>
</evidence>
<sequence>METPAIVENLRMIVIPGRSKERSDAAQTLESMPLRQGVAAVAEFCTVALHGRGHGMDTRVRPEYDDVTEGFG</sequence>